<dbReference type="AlphaFoldDB" id="A0A158D7N1"/>
<dbReference type="InterPro" id="IPR004089">
    <property type="entry name" value="MCPsignal_dom"/>
</dbReference>
<gene>
    <name evidence="5" type="ORF">AWB79_06576</name>
</gene>
<dbReference type="EMBL" id="FCOA02000036">
    <property type="protein sequence ID" value="SAK90481.1"/>
    <property type="molecule type" value="Genomic_DNA"/>
</dbReference>
<name>A0A158D7N1_9BURK</name>
<dbReference type="PROSITE" id="PS50111">
    <property type="entry name" value="CHEMOTAXIS_TRANSDUC_2"/>
    <property type="match status" value="1"/>
</dbReference>
<dbReference type="PANTHER" id="PTHR32089:SF112">
    <property type="entry name" value="LYSOZYME-LIKE PROTEIN-RELATED"/>
    <property type="match status" value="1"/>
</dbReference>
<dbReference type="GO" id="GO:0007165">
    <property type="term" value="P:signal transduction"/>
    <property type="evidence" value="ECO:0007669"/>
    <property type="project" value="UniProtKB-KW"/>
</dbReference>
<dbReference type="GO" id="GO:0006935">
    <property type="term" value="P:chemotaxis"/>
    <property type="evidence" value="ECO:0007669"/>
    <property type="project" value="InterPro"/>
</dbReference>
<dbReference type="STRING" id="1777140.AWB79_06576"/>
<evidence type="ECO:0000256" key="3">
    <source>
        <dbReference type="PROSITE-ProRule" id="PRU00284"/>
    </source>
</evidence>
<comment type="similarity">
    <text evidence="2">Belongs to the methyl-accepting chemotaxis (MCP) protein family.</text>
</comment>
<accession>A0A158D7N1</accession>
<dbReference type="InterPro" id="IPR004090">
    <property type="entry name" value="Chemotax_Me-accpt_rcpt"/>
</dbReference>
<evidence type="ECO:0000256" key="1">
    <source>
        <dbReference type="ARBA" id="ARBA00023224"/>
    </source>
</evidence>
<dbReference type="Gene3D" id="1.10.287.950">
    <property type="entry name" value="Methyl-accepting chemotaxis protein"/>
    <property type="match status" value="1"/>
</dbReference>
<evidence type="ECO:0000313" key="5">
    <source>
        <dbReference type="EMBL" id="SAK90481.1"/>
    </source>
</evidence>
<evidence type="ECO:0000259" key="4">
    <source>
        <dbReference type="PROSITE" id="PS50111"/>
    </source>
</evidence>
<evidence type="ECO:0000313" key="6">
    <source>
        <dbReference type="Proteomes" id="UP000054851"/>
    </source>
</evidence>
<protein>
    <submittedName>
        <fullName evidence="5">Methyl-accepting chemotaxis protein signaling domain protein</fullName>
    </submittedName>
</protein>
<keyword evidence="1 3" id="KW-0807">Transducer</keyword>
<dbReference type="Proteomes" id="UP000054851">
    <property type="component" value="Unassembled WGS sequence"/>
</dbReference>
<sequence>MSPLFATSLSQHRVASLIAHHECMAITFVAVAAMWAAGIRTVNGWSLAVACAMLALSLFADCRRTAELAALRSEVATHVERTSELRSVLLPVWSAHIEDSRAQMESAVSASTGHFAAIVERLDKALGTSAAESGRDQAASVLAQSERDLSPVLGSLSAAMASNRATQDEVQSLGRFAQELDAMAAEVAAIASKTSLLAINVAIEAAHAGDAGRSFGVLALEVRKLAAMSGETGRQMATRVGVIVAAIDGARRSAEASAQREASSIGASQVAINGVLDNFRSVLDELESSTETLTRESFAIQGEIMESLVQLQFQDRVSQRMTYVRENIERTAPRVIEIRQTFEQFGVLEAVDSENLLAERQTTYATVDEHATHSCAAGGGAQVGAVEDVTFFQAPLLSILFQTTSKYSWQRPS</sequence>
<dbReference type="PRINTS" id="PR00260">
    <property type="entry name" value="CHEMTRNSDUCR"/>
</dbReference>
<evidence type="ECO:0000256" key="2">
    <source>
        <dbReference type="ARBA" id="ARBA00029447"/>
    </source>
</evidence>
<reference evidence="5" key="1">
    <citation type="submission" date="2016-01" db="EMBL/GenBank/DDBJ databases">
        <authorList>
            <person name="Peeters C."/>
        </authorList>
    </citation>
    <scope>NUCLEOTIDE SEQUENCE</scope>
    <source>
        <strain evidence="5">LMG 29322</strain>
    </source>
</reference>
<proteinExistence type="inferred from homology"/>
<organism evidence="5 6">
    <name type="scientific">Caballeronia hypogeia</name>
    <dbReference type="NCBI Taxonomy" id="1777140"/>
    <lineage>
        <taxon>Bacteria</taxon>
        <taxon>Pseudomonadati</taxon>
        <taxon>Pseudomonadota</taxon>
        <taxon>Betaproteobacteria</taxon>
        <taxon>Burkholderiales</taxon>
        <taxon>Burkholderiaceae</taxon>
        <taxon>Caballeronia</taxon>
    </lineage>
</organism>
<keyword evidence="6" id="KW-1185">Reference proteome</keyword>
<dbReference type="SUPFAM" id="SSF58104">
    <property type="entry name" value="Methyl-accepting chemotaxis protein (MCP) signaling domain"/>
    <property type="match status" value="1"/>
</dbReference>
<comment type="caution">
    <text evidence="5">The sequence shown here is derived from an EMBL/GenBank/DDBJ whole genome shotgun (WGS) entry which is preliminary data.</text>
</comment>
<feature type="domain" description="Methyl-accepting transducer" evidence="4">
    <location>
        <begin position="75"/>
        <end position="312"/>
    </location>
</feature>
<dbReference type="GO" id="GO:0004888">
    <property type="term" value="F:transmembrane signaling receptor activity"/>
    <property type="evidence" value="ECO:0007669"/>
    <property type="project" value="InterPro"/>
</dbReference>
<dbReference type="Pfam" id="PF00015">
    <property type="entry name" value="MCPsignal"/>
    <property type="match status" value="1"/>
</dbReference>
<dbReference type="GO" id="GO:0016020">
    <property type="term" value="C:membrane"/>
    <property type="evidence" value="ECO:0007669"/>
    <property type="project" value="InterPro"/>
</dbReference>
<dbReference type="PANTHER" id="PTHR32089">
    <property type="entry name" value="METHYL-ACCEPTING CHEMOTAXIS PROTEIN MCPB"/>
    <property type="match status" value="1"/>
</dbReference>